<feature type="transmembrane region" description="Helical" evidence="7">
    <location>
        <begin position="356"/>
        <end position="377"/>
    </location>
</feature>
<feature type="transmembrane region" description="Helical" evidence="7">
    <location>
        <begin position="803"/>
        <end position="825"/>
    </location>
</feature>
<evidence type="ECO:0000313" key="10">
    <source>
        <dbReference type="Proteomes" id="UP001220377"/>
    </source>
</evidence>
<accession>A0ABY7WS22</accession>
<evidence type="ECO:0000259" key="8">
    <source>
        <dbReference type="Pfam" id="PF02687"/>
    </source>
</evidence>
<keyword evidence="10" id="KW-1185">Reference proteome</keyword>
<sequence length="879" mass="96367">MAKNKVNVAQLQRRLLRRMIKDSRGRFIAITLIIMLGVMIFVGVKGIGPGYRDSAQSELNTSRLHDIEVVSTGGLTSRDVAAARKASGVTVQAQRSAFALAQSDESVVEVNAYANNRGLDRLMLRRGHLPREADQIVLDQRASEYGRFKLGDRYTFKKTSALKRRTYRIVGFVDSPRYINNTYDRGSANIGSGSVAYFAYLPSRNFSGSVYSRLAVRLNKRPAGDSFTSSYKDAVARKLTQVRRALRSRPEQRQTELVATASQPLQAERAKLDAAQEQLTAAQQQVAAASGGTVTTTPELTAQAKQLQAARAKLAAAQKQIAGKVNVQYTYNVRGDLQGFADFGASADRIAAIGDVFPVFFFLIAALITFTTISRMISEDRTQLGTMKALGFSRQQIARNYFIYALLAAVIGTILGVLGGLEGLTRFVLVISSQNIFTRQVVIPQWRDIALATGMGLIATIGAVFIVAPSELRVKPAELMLPKVPKNGQKILLERIRPLWRRLSFNAKVTLRNLFRFKSRMFMTVIGIAGGAGLILTGFGIRDSILGTAGAQFGPNGIGHYQAVVRLTTPGDDQSALHVLQDNDHYRTSTRVIYDISKVAANGHSVGNVSVIAPKQRTDFQKFVDLQRTSRGVQRELPQHGLLLSEKAAATLKVKRGDTIAVTNASGERRRIRVAGVVRNYVGHYAYMTAGTYAKTWGQTVANSLLVQTSHMSSQAQRRLSRRMLDKGGASNVTYTDASMDSMAGSMNAVVVILIVLSGLLSFVVLYNLTNINVSERMRELSTIKVLGFFDGEVTMYIVRENILLTLVGILCSFGVGDVLTRYILNQAASESVTFPFIIHWPGYVAAVVLTLAFTAIVMWITHRRLKSVDMLAALAARE</sequence>
<protein>
    <submittedName>
        <fullName evidence="9">ABC transporter permease</fullName>
    </submittedName>
</protein>
<dbReference type="Pfam" id="PF02687">
    <property type="entry name" value="FtsX"/>
    <property type="match status" value="2"/>
</dbReference>
<feature type="domain" description="ABC3 transporter permease C-terminal" evidence="8">
    <location>
        <begin position="753"/>
        <end position="867"/>
    </location>
</feature>
<evidence type="ECO:0000256" key="7">
    <source>
        <dbReference type="SAM" id="Phobius"/>
    </source>
</evidence>
<gene>
    <name evidence="9" type="ORF">PQ472_01700</name>
</gene>
<organism evidence="9 10">
    <name type="scientific">Lacticaseibacillus pabuli</name>
    <dbReference type="NCBI Taxonomy" id="3025672"/>
    <lineage>
        <taxon>Bacteria</taxon>
        <taxon>Bacillati</taxon>
        <taxon>Bacillota</taxon>
        <taxon>Bacilli</taxon>
        <taxon>Lactobacillales</taxon>
        <taxon>Lactobacillaceae</taxon>
        <taxon>Lacticaseibacillus</taxon>
    </lineage>
</organism>
<dbReference type="EMBL" id="CP117884">
    <property type="protein sequence ID" value="WDF82983.1"/>
    <property type="molecule type" value="Genomic_DNA"/>
</dbReference>
<feature type="transmembrane region" description="Helical" evidence="7">
    <location>
        <begin position="837"/>
        <end position="861"/>
    </location>
</feature>
<feature type="transmembrane region" description="Helical" evidence="7">
    <location>
        <begin position="521"/>
        <end position="541"/>
    </location>
</feature>
<dbReference type="InterPro" id="IPR038766">
    <property type="entry name" value="Membrane_comp_ABC_pdt"/>
</dbReference>
<feature type="coiled-coil region" evidence="6">
    <location>
        <begin position="265"/>
        <end position="320"/>
    </location>
</feature>
<keyword evidence="4 7" id="KW-1133">Transmembrane helix</keyword>
<proteinExistence type="predicted"/>
<evidence type="ECO:0000256" key="3">
    <source>
        <dbReference type="ARBA" id="ARBA00022692"/>
    </source>
</evidence>
<name>A0ABY7WS22_9LACO</name>
<keyword evidence="3 7" id="KW-0812">Transmembrane</keyword>
<reference evidence="9 10" key="1">
    <citation type="submission" date="2023-02" db="EMBL/GenBank/DDBJ databases">
        <title>Genome sequence of Lacticaseibacillus sp. KACC 23028.</title>
        <authorList>
            <person name="Kim S."/>
            <person name="Heo J."/>
            <person name="Kwon S.-W."/>
        </authorList>
    </citation>
    <scope>NUCLEOTIDE SEQUENCE [LARGE SCALE GENOMIC DNA]</scope>
    <source>
        <strain evidence="9 10">KACC 23028</strain>
    </source>
</reference>
<dbReference type="InterPro" id="IPR003838">
    <property type="entry name" value="ABC3_permease_C"/>
</dbReference>
<evidence type="ECO:0000256" key="4">
    <source>
        <dbReference type="ARBA" id="ARBA00022989"/>
    </source>
</evidence>
<feature type="transmembrane region" description="Helical" evidence="7">
    <location>
        <begin position="449"/>
        <end position="468"/>
    </location>
</feature>
<dbReference type="PANTHER" id="PTHR30287:SF1">
    <property type="entry name" value="INNER MEMBRANE PROTEIN"/>
    <property type="match status" value="1"/>
</dbReference>
<feature type="transmembrane region" description="Helical" evidence="7">
    <location>
        <begin position="749"/>
        <end position="769"/>
    </location>
</feature>
<evidence type="ECO:0000256" key="6">
    <source>
        <dbReference type="SAM" id="Coils"/>
    </source>
</evidence>
<comment type="subcellular location">
    <subcellularLocation>
        <location evidence="1">Cell membrane</location>
        <topology evidence="1">Multi-pass membrane protein</topology>
    </subcellularLocation>
</comment>
<feature type="domain" description="ABC3 transporter permease C-terminal" evidence="8">
    <location>
        <begin position="356"/>
        <end position="468"/>
    </location>
</feature>
<keyword evidence="5 7" id="KW-0472">Membrane</keyword>
<evidence type="ECO:0000256" key="5">
    <source>
        <dbReference type="ARBA" id="ARBA00023136"/>
    </source>
</evidence>
<dbReference type="RefSeq" id="WP_274260809.1">
    <property type="nucleotide sequence ID" value="NZ_CP117884.1"/>
</dbReference>
<dbReference type="PANTHER" id="PTHR30287">
    <property type="entry name" value="MEMBRANE COMPONENT OF PREDICTED ABC SUPERFAMILY METABOLITE UPTAKE TRANSPORTER"/>
    <property type="match status" value="1"/>
</dbReference>
<dbReference type="Proteomes" id="UP001220377">
    <property type="component" value="Chromosome"/>
</dbReference>
<keyword evidence="6" id="KW-0175">Coiled coil</keyword>
<keyword evidence="2" id="KW-1003">Cell membrane</keyword>
<evidence type="ECO:0000313" key="9">
    <source>
        <dbReference type="EMBL" id="WDF82983.1"/>
    </source>
</evidence>
<feature type="transmembrane region" description="Helical" evidence="7">
    <location>
        <begin position="398"/>
        <end position="421"/>
    </location>
</feature>
<evidence type="ECO:0000256" key="1">
    <source>
        <dbReference type="ARBA" id="ARBA00004651"/>
    </source>
</evidence>
<feature type="transmembrane region" description="Helical" evidence="7">
    <location>
        <begin position="27"/>
        <end position="48"/>
    </location>
</feature>
<evidence type="ECO:0000256" key="2">
    <source>
        <dbReference type="ARBA" id="ARBA00022475"/>
    </source>
</evidence>